<dbReference type="GO" id="GO:0008821">
    <property type="term" value="F:crossover junction DNA endonuclease activity"/>
    <property type="evidence" value="ECO:0007669"/>
    <property type="project" value="TreeGrafter"/>
</dbReference>
<evidence type="ECO:0000256" key="11">
    <source>
        <dbReference type="ARBA" id="ARBA00023242"/>
    </source>
</evidence>
<accession>A0A7R9JD73</accession>
<keyword evidence="4" id="KW-0479">Metal-binding</keyword>
<evidence type="ECO:0000256" key="6">
    <source>
        <dbReference type="ARBA" id="ARBA00022763"/>
    </source>
</evidence>
<dbReference type="PANTHER" id="PTHR21077">
    <property type="entry name" value="EME1 PROTEIN"/>
    <property type="match status" value="1"/>
</dbReference>
<dbReference type="GO" id="GO:0048476">
    <property type="term" value="C:Holliday junction resolvase complex"/>
    <property type="evidence" value="ECO:0007669"/>
    <property type="project" value="InterPro"/>
</dbReference>
<dbReference type="GO" id="GO:0006302">
    <property type="term" value="P:double-strand break repair"/>
    <property type="evidence" value="ECO:0007669"/>
    <property type="project" value="TreeGrafter"/>
</dbReference>
<dbReference type="PANTHER" id="PTHR21077:SF5">
    <property type="entry name" value="CROSSOVER JUNCTION ENDONUCLEASE MMS4"/>
    <property type="match status" value="1"/>
</dbReference>
<keyword evidence="5" id="KW-0255">Endonuclease</keyword>
<evidence type="ECO:0000256" key="1">
    <source>
        <dbReference type="ARBA" id="ARBA00001946"/>
    </source>
</evidence>
<dbReference type="AlphaFoldDB" id="A0A7R9JD73"/>
<dbReference type="GO" id="GO:0000712">
    <property type="term" value="P:resolution of meiotic recombination intermediates"/>
    <property type="evidence" value="ECO:0007669"/>
    <property type="project" value="TreeGrafter"/>
</dbReference>
<evidence type="ECO:0000256" key="12">
    <source>
        <dbReference type="ARBA" id="ARBA00023254"/>
    </source>
</evidence>
<evidence type="ECO:0000256" key="3">
    <source>
        <dbReference type="ARBA" id="ARBA00022722"/>
    </source>
</evidence>
<gene>
    <name evidence="13" type="ORF">TCMB3V08_LOCUS9726</name>
</gene>
<keyword evidence="12" id="KW-0469">Meiosis</keyword>
<proteinExistence type="predicted"/>
<keyword evidence="7" id="KW-0378">Hydrolase</keyword>
<keyword evidence="11" id="KW-0539">Nucleus</keyword>
<dbReference type="Gene3D" id="1.10.150.670">
    <property type="entry name" value="Crossover junction endonuclease EME1, DNA-binding domain"/>
    <property type="match status" value="2"/>
</dbReference>
<evidence type="ECO:0000256" key="2">
    <source>
        <dbReference type="ARBA" id="ARBA00004123"/>
    </source>
</evidence>
<keyword evidence="10" id="KW-0234">DNA repair</keyword>
<sequence>MAAVATNARGRLEVHKNMTPQSSPGSVLGRSPGFHLLNLGRLERQQKDQTKLDWFALADSKDCVRVDKNGHGLQRLWRQQLCQFNLATLETAEAISSKYQCPQALIQRSQLAYGGAGGFLDIPQVELHHEFFAFEAVNLGSCGDPACSRRGVHGRGWAYNGCSSQKNAELLLQDIPIRRGLGPLTSVRRVGQELSKKMHLFFTTKDGEALLSQE</sequence>
<keyword evidence="8" id="KW-0460">Magnesium</keyword>
<evidence type="ECO:0000256" key="8">
    <source>
        <dbReference type="ARBA" id="ARBA00022842"/>
    </source>
</evidence>
<dbReference type="InterPro" id="IPR042530">
    <property type="entry name" value="EME1/EME2_C"/>
</dbReference>
<organism evidence="13">
    <name type="scientific">Timema californicum</name>
    <name type="common">California timema</name>
    <name type="synonym">Walking stick</name>
    <dbReference type="NCBI Taxonomy" id="61474"/>
    <lineage>
        <taxon>Eukaryota</taxon>
        <taxon>Metazoa</taxon>
        <taxon>Ecdysozoa</taxon>
        <taxon>Arthropoda</taxon>
        <taxon>Hexapoda</taxon>
        <taxon>Insecta</taxon>
        <taxon>Pterygota</taxon>
        <taxon>Neoptera</taxon>
        <taxon>Polyneoptera</taxon>
        <taxon>Phasmatodea</taxon>
        <taxon>Timematodea</taxon>
        <taxon>Timematoidea</taxon>
        <taxon>Timematidae</taxon>
        <taxon>Timema</taxon>
    </lineage>
</organism>
<protein>
    <submittedName>
        <fullName evidence="13">(California timema) hypothetical protein</fullName>
    </submittedName>
</protein>
<comment type="cofactor">
    <cofactor evidence="1">
        <name>Mg(2+)</name>
        <dbReference type="ChEBI" id="CHEBI:18420"/>
    </cofactor>
</comment>
<dbReference type="GO" id="GO:0031297">
    <property type="term" value="P:replication fork processing"/>
    <property type="evidence" value="ECO:0007669"/>
    <property type="project" value="TreeGrafter"/>
</dbReference>
<name>A0A7R9JD73_TIMCA</name>
<dbReference type="EMBL" id="OE185199">
    <property type="protein sequence ID" value="CAD7577172.1"/>
    <property type="molecule type" value="Genomic_DNA"/>
</dbReference>
<evidence type="ECO:0000256" key="4">
    <source>
        <dbReference type="ARBA" id="ARBA00022723"/>
    </source>
</evidence>
<reference evidence="13" key="1">
    <citation type="submission" date="2020-11" db="EMBL/GenBank/DDBJ databases">
        <authorList>
            <person name="Tran Van P."/>
        </authorList>
    </citation>
    <scope>NUCLEOTIDE SEQUENCE</scope>
</reference>
<dbReference type="InterPro" id="IPR033310">
    <property type="entry name" value="Mms4/EME1/EME2"/>
</dbReference>
<evidence type="ECO:0000256" key="7">
    <source>
        <dbReference type="ARBA" id="ARBA00022801"/>
    </source>
</evidence>
<keyword evidence="6" id="KW-0227">DNA damage</keyword>
<comment type="subcellular location">
    <subcellularLocation>
        <location evidence="2">Nucleus</location>
    </subcellularLocation>
</comment>
<keyword evidence="3" id="KW-0540">Nuclease</keyword>
<dbReference type="GO" id="GO:0046872">
    <property type="term" value="F:metal ion binding"/>
    <property type="evidence" value="ECO:0007669"/>
    <property type="project" value="UniProtKB-KW"/>
</dbReference>
<dbReference type="GO" id="GO:0031573">
    <property type="term" value="P:mitotic intra-S DNA damage checkpoint signaling"/>
    <property type="evidence" value="ECO:0007669"/>
    <property type="project" value="TreeGrafter"/>
</dbReference>
<dbReference type="Pfam" id="PF21292">
    <property type="entry name" value="EME1-MUS81_C"/>
    <property type="match status" value="2"/>
</dbReference>
<evidence type="ECO:0000313" key="13">
    <source>
        <dbReference type="EMBL" id="CAD7577172.1"/>
    </source>
</evidence>
<evidence type="ECO:0000256" key="9">
    <source>
        <dbReference type="ARBA" id="ARBA00023172"/>
    </source>
</evidence>
<evidence type="ECO:0000256" key="10">
    <source>
        <dbReference type="ARBA" id="ARBA00023204"/>
    </source>
</evidence>
<evidence type="ECO:0000256" key="5">
    <source>
        <dbReference type="ARBA" id="ARBA00022759"/>
    </source>
</evidence>
<dbReference type="GO" id="GO:0005634">
    <property type="term" value="C:nucleus"/>
    <property type="evidence" value="ECO:0007669"/>
    <property type="project" value="UniProtKB-SubCell"/>
</dbReference>
<keyword evidence="9" id="KW-0233">DNA recombination</keyword>